<dbReference type="OrthoDB" id="50519at2157"/>
<name>A0A0F7IC25_9EURY</name>
<dbReference type="RefSeq" id="WP_048096435.1">
    <property type="nucleotide sequence ID" value="NZ_CP011267.1"/>
</dbReference>
<gene>
    <name evidence="2" type="ORF">GAH_01963</name>
</gene>
<accession>A0A0F7IC25</accession>
<evidence type="ECO:0000313" key="2">
    <source>
        <dbReference type="EMBL" id="AKG90764.1"/>
    </source>
</evidence>
<dbReference type="GeneID" id="24804528"/>
<dbReference type="AlphaFoldDB" id="A0A0F7IC25"/>
<keyword evidence="1" id="KW-0812">Transmembrane</keyword>
<dbReference type="STRING" id="113653.GAH_01963"/>
<protein>
    <submittedName>
        <fullName evidence="2">Uncharacterized protein</fullName>
    </submittedName>
</protein>
<dbReference type="EMBL" id="CP011267">
    <property type="protein sequence ID" value="AKG90764.1"/>
    <property type="molecule type" value="Genomic_DNA"/>
</dbReference>
<keyword evidence="1" id="KW-1133">Transmembrane helix</keyword>
<proteinExistence type="predicted"/>
<keyword evidence="3" id="KW-1185">Reference proteome</keyword>
<dbReference type="Proteomes" id="UP000034723">
    <property type="component" value="Chromosome"/>
</dbReference>
<evidence type="ECO:0000313" key="3">
    <source>
        <dbReference type="Proteomes" id="UP000034723"/>
    </source>
</evidence>
<dbReference type="HOGENOM" id="CLU_958466_0_0_2"/>
<dbReference type="InParanoid" id="A0A0F7IC25"/>
<reference evidence="2 3" key="1">
    <citation type="submission" date="2015-04" db="EMBL/GenBank/DDBJ databases">
        <title>The complete genome sequence of the hyperthermophilic, obligate iron-reducing archaeon Geoglobus ahangari strain 234T.</title>
        <authorList>
            <person name="Manzella M.P."/>
            <person name="Holmes D.E."/>
            <person name="Rocheleau J.M."/>
            <person name="Chung A."/>
            <person name="Reguera G."/>
            <person name="Kashefi K."/>
        </authorList>
    </citation>
    <scope>NUCLEOTIDE SEQUENCE [LARGE SCALE GENOMIC DNA]</scope>
    <source>
        <strain evidence="2 3">234</strain>
    </source>
</reference>
<organism evidence="2 3">
    <name type="scientific">Geoglobus ahangari</name>
    <dbReference type="NCBI Taxonomy" id="113653"/>
    <lineage>
        <taxon>Archaea</taxon>
        <taxon>Methanobacteriati</taxon>
        <taxon>Methanobacteriota</taxon>
        <taxon>Archaeoglobi</taxon>
        <taxon>Archaeoglobales</taxon>
        <taxon>Archaeoglobaceae</taxon>
        <taxon>Geoglobus</taxon>
    </lineage>
</organism>
<feature type="transmembrane region" description="Helical" evidence="1">
    <location>
        <begin position="12"/>
        <end position="30"/>
    </location>
</feature>
<sequence>MAKPLEKKSAKILAFILALIMLGSVLVYALKGTYTTPTREVAYDTGGFKETLKLLTGALQVYYLNFNTTDQNMVNLIDAYWRSLATDPLFAYLRFTSLSSMYYVLYPQTALGYSPYMYLFDVGSSKVFFSYDTKQEYNGVTIKVKRGYGFTENTNPVAVGTLDAVMNYIDLISGERKENSSYAQYIDRLPDMQYDFAIVLFGEAANQSIRMNGTGGMVADFYFEGIVVNSSGGYDKVVAINFLQNVFFVEAENVTQYYNVTRYDTLNIAFMHDTNFTKILTAKPEMRAVIIQPVETGNESRG</sequence>
<evidence type="ECO:0000256" key="1">
    <source>
        <dbReference type="SAM" id="Phobius"/>
    </source>
</evidence>
<keyword evidence="1" id="KW-0472">Membrane</keyword>
<dbReference type="KEGG" id="gah:GAH_01963"/>